<dbReference type="RefSeq" id="WP_077114314.1">
    <property type="nucleotide sequence ID" value="NZ_LOKT01000001.1"/>
</dbReference>
<organism evidence="3 4">
    <name type="scientific">Nocardia donostiensis</name>
    <dbReference type="NCBI Taxonomy" id="1538463"/>
    <lineage>
        <taxon>Bacteria</taxon>
        <taxon>Bacillati</taxon>
        <taxon>Actinomycetota</taxon>
        <taxon>Actinomycetes</taxon>
        <taxon>Mycobacteriales</taxon>
        <taxon>Nocardiaceae</taxon>
        <taxon>Nocardia</taxon>
    </lineage>
</organism>
<evidence type="ECO:0000256" key="1">
    <source>
        <dbReference type="SAM" id="SignalP"/>
    </source>
</evidence>
<protein>
    <submittedName>
        <fullName evidence="3">Triacylglycerol lipase</fullName>
    </submittedName>
</protein>
<evidence type="ECO:0000259" key="2">
    <source>
        <dbReference type="Pfam" id="PF00561"/>
    </source>
</evidence>
<dbReference type="Gene3D" id="3.40.50.1820">
    <property type="entry name" value="alpha/beta hydrolase"/>
    <property type="match status" value="1"/>
</dbReference>
<gene>
    <name evidence="3" type="ORF">B0T46_00645</name>
</gene>
<feature type="chain" id="PRO_5013070223" evidence="1">
    <location>
        <begin position="26"/>
        <end position="313"/>
    </location>
</feature>
<dbReference type="GO" id="GO:0003824">
    <property type="term" value="F:catalytic activity"/>
    <property type="evidence" value="ECO:0007669"/>
    <property type="project" value="UniProtKB-ARBA"/>
</dbReference>
<keyword evidence="1" id="KW-0732">Signal</keyword>
<accession>A0A1V2TLW2</accession>
<dbReference type="AlphaFoldDB" id="A0A1V2TLW2"/>
<comment type="caution">
    <text evidence="3">The sequence shown here is derived from an EMBL/GenBank/DDBJ whole genome shotgun (WGS) entry which is preliminary data.</text>
</comment>
<keyword evidence="4" id="KW-1185">Reference proteome</keyword>
<name>A0A1V2TLW2_9NOCA</name>
<dbReference type="STRING" id="1538463.B0T36_01505"/>
<sequence length="313" mass="31213">MGIRQQVARLASLLAAVTVGAVAFAAPSAAEPVFPLLAGANNPACVPSGGYEPVLLVHGSGTDAVRSFAAYAPALHAAGHCVFAVNLGRGPALIEAVSGQAGSSAGAGPIGAALLGNTVWGVADIVEMAGGLGDAVQAVRDRTGAAKVALVGHSTGGTVIRTYLREHGGAAVSSVVTLGSPYRGTTWAGLREIYPDLATLGLTEAQIAAQVFGLPGRQQAVGSPLLNRLNAVGETVPGVRYTAIASRADTVITPPDTALLTTAEGGNRNIWLQDGCPGNTADHGGLLGDERAIALVVAALTPEGESVPTLPCN</sequence>
<dbReference type="Proteomes" id="UP000188836">
    <property type="component" value="Unassembled WGS sequence"/>
</dbReference>
<dbReference type="InterPro" id="IPR029058">
    <property type="entry name" value="AB_hydrolase_fold"/>
</dbReference>
<evidence type="ECO:0000313" key="3">
    <source>
        <dbReference type="EMBL" id="ONM50466.1"/>
    </source>
</evidence>
<dbReference type="OrthoDB" id="8871309at2"/>
<feature type="domain" description="AB hydrolase-1" evidence="2">
    <location>
        <begin position="53"/>
        <end position="184"/>
    </location>
</feature>
<dbReference type="InterPro" id="IPR000073">
    <property type="entry name" value="AB_hydrolase_1"/>
</dbReference>
<dbReference type="SUPFAM" id="SSF53474">
    <property type="entry name" value="alpha/beta-Hydrolases"/>
    <property type="match status" value="1"/>
</dbReference>
<feature type="signal peptide" evidence="1">
    <location>
        <begin position="1"/>
        <end position="25"/>
    </location>
</feature>
<dbReference type="Pfam" id="PF00561">
    <property type="entry name" value="Abhydrolase_1"/>
    <property type="match status" value="1"/>
</dbReference>
<evidence type="ECO:0000313" key="4">
    <source>
        <dbReference type="Proteomes" id="UP000188836"/>
    </source>
</evidence>
<proteinExistence type="predicted"/>
<dbReference type="EMBL" id="MUMY01000001">
    <property type="protein sequence ID" value="ONM50466.1"/>
    <property type="molecule type" value="Genomic_DNA"/>
</dbReference>
<reference evidence="3 4" key="1">
    <citation type="journal article" date="2016" name="Antonie Van Leeuwenhoek">
        <title>Nocardia donostiensis sp. nov., isolated from human respiratory specimens.</title>
        <authorList>
            <person name="Ercibengoa M."/>
            <person name="Bell M."/>
            <person name="Marimon J.M."/>
            <person name="Humrighouse B."/>
            <person name="Klenk H.P."/>
            <person name="Potter G."/>
            <person name="Perez-Trallero E."/>
        </authorList>
    </citation>
    <scope>NUCLEOTIDE SEQUENCE [LARGE SCALE GENOMIC DNA]</scope>
    <source>
        <strain evidence="3 4">X1655</strain>
    </source>
</reference>